<keyword evidence="2" id="KW-1185">Reference proteome</keyword>
<comment type="caution">
    <text evidence="1">The sequence shown here is derived from an EMBL/GenBank/DDBJ whole genome shotgun (WGS) entry which is preliminary data.</text>
</comment>
<dbReference type="Gene3D" id="3.40.50.1820">
    <property type="entry name" value="alpha/beta hydrolase"/>
    <property type="match status" value="1"/>
</dbReference>
<dbReference type="Proteomes" id="UP000265325">
    <property type="component" value="Unassembled WGS sequence"/>
</dbReference>
<organism evidence="1 2">
    <name type="scientific">Streptomyces showdoensis</name>
    <dbReference type="NCBI Taxonomy" id="68268"/>
    <lineage>
        <taxon>Bacteria</taxon>
        <taxon>Bacillati</taxon>
        <taxon>Actinomycetota</taxon>
        <taxon>Actinomycetes</taxon>
        <taxon>Kitasatosporales</taxon>
        <taxon>Streptomycetaceae</taxon>
        <taxon>Streptomyces</taxon>
    </lineage>
</organism>
<reference evidence="1 2" key="1">
    <citation type="submission" date="2015-05" db="EMBL/GenBank/DDBJ databases">
        <title>Draft Genome assembly of Streptomyces showdoensis.</title>
        <authorList>
            <person name="Thapa K.K."/>
            <person name="Metsa-Ketela M."/>
        </authorList>
    </citation>
    <scope>NUCLEOTIDE SEQUENCE [LARGE SCALE GENOMIC DNA]</scope>
    <source>
        <strain evidence="1 2">ATCC 15227</strain>
    </source>
</reference>
<dbReference type="RefSeq" id="WP_046910854.1">
    <property type="nucleotide sequence ID" value="NZ_BAAAXG010000026.1"/>
</dbReference>
<sequence length="392" mass="41792">MTTKTLSVVEVLELCQPLLAASSKTLRVFPAGERASEEYSAAEAARCNEVLAAVGDAYGLVVPWFEAAAPQQPSALEVALSTYVDLELGSWRPVAESSGQPEDLAAGLSGLAAVPGRRLVEAPGVPSFEAFSAGPAGEEAIVLILPSGVPASLFRPWLEELSSGPGGRLVVTYENPYLFGGWRGLDTPVGDFAEETALMGALLTEYGITRAHLVGICGGAPVGVAAAAEFGERVETLTVLHPDLNFGAGVMRTPFQKQFQSVLATAAAGVEKARSTLSLFLDPNMLFGVEPRLAPFILYPYGDVELFHRYAKQNYALMAYDANEAARAITQRVLIATSSTDRMTHPDTARHFGDLVRGEARVEERESGTHHDILIPDPEVYTMLREFIGGGA</sequence>
<dbReference type="InterPro" id="IPR029058">
    <property type="entry name" value="AB_hydrolase_fold"/>
</dbReference>
<evidence type="ECO:0008006" key="3">
    <source>
        <dbReference type="Google" id="ProtNLM"/>
    </source>
</evidence>
<accession>A0A2P2GGD3</accession>
<evidence type="ECO:0000313" key="1">
    <source>
        <dbReference type="EMBL" id="KKZ70563.1"/>
    </source>
</evidence>
<protein>
    <recommendedName>
        <fullName evidence="3">Alpha/beta hydrolase</fullName>
    </recommendedName>
</protein>
<dbReference type="EMBL" id="LAQS01000055">
    <property type="protein sequence ID" value="KKZ70563.1"/>
    <property type="molecule type" value="Genomic_DNA"/>
</dbReference>
<proteinExistence type="predicted"/>
<evidence type="ECO:0000313" key="2">
    <source>
        <dbReference type="Proteomes" id="UP000265325"/>
    </source>
</evidence>
<name>A0A2P2GGD3_STREW</name>
<gene>
    <name evidence="1" type="ORF">VO63_28185</name>
</gene>
<dbReference type="AlphaFoldDB" id="A0A2P2GGD3"/>
<dbReference type="SUPFAM" id="SSF53474">
    <property type="entry name" value="alpha/beta-Hydrolases"/>
    <property type="match status" value="1"/>
</dbReference>